<protein>
    <submittedName>
        <fullName evidence="1">Uncharacterized protein</fullName>
    </submittedName>
</protein>
<name>A0A917TCD9_9ACTN</name>
<sequence length="102" mass="10987">MTVEGTWKLSVDSPVGEQEARLVLRRDGDRLTGSLDHDKASLEVVDGVVDGDVASWKVVKAITVVVKVRVTATFTVTVEGDRMRGRVAAGKFGTFDVTGLRV</sequence>
<dbReference type="AlphaFoldDB" id="A0A917TCD9"/>
<dbReference type="RefSeq" id="WP_190249281.1">
    <property type="nucleotide sequence ID" value="NZ_BMPI01000007.1"/>
</dbReference>
<reference evidence="1" key="2">
    <citation type="submission" date="2020-09" db="EMBL/GenBank/DDBJ databases">
        <authorList>
            <person name="Sun Q."/>
            <person name="Ohkuma M."/>
        </authorList>
    </citation>
    <scope>NUCLEOTIDE SEQUENCE</scope>
    <source>
        <strain evidence="1">JCM 19831</strain>
    </source>
</reference>
<dbReference type="Proteomes" id="UP000642070">
    <property type="component" value="Unassembled WGS sequence"/>
</dbReference>
<organism evidence="1 2">
    <name type="scientific">Dactylosporangium sucinum</name>
    <dbReference type="NCBI Taxonomy" id="1424081"/>
    <lineage>
        <taxon>Bacteria</taxon>
        <taxon>Bacillati</taxon>
        <taxon>Actinomycetota</taxon>
        <taxon>Actinomycetes</taxon>
        <taxon>Micromonosporales</taxon>
        <taxon>Micromonosporaceae</taxon>
        <taxon>Dactylosporangium</taxon>
    </lineage>
</organism>
<accession>A0A917TCD9</accession>
<comment type="caution">
    <text evidence="1">The sequence shown here is derived from an EMBL/GenBank/DDBJ whole genome shotgun (WGS) entry which is preliminary data.</text>
</comment>
<dbReference type="EMBL" id="BMPI01000007">
    <property type="protein sequence ID" value="GGM17171.1"/>
    <property type="molecule type" value="Genomic_DNA"/>
</dbReference>
<gene>
    <name evidence="1" type="ORF">GCM10007977_018060</name>
</gene>
<proteinExistence type="predicted"/>
<evidence type="ECO:0000313" key="1">
    <source>
        <dbReference type="EMBL" id="GGM17171.1"/>
    </source>
</evidence>
<evidence type="ECO:0000313" key="2">
    <source>
        <dbReference type="Proteomes" id="UP000642070"/>
    </source>
</evidence>
<reference evidence="1" key="1">
    <citation type="journal article" date="2014" name="Int. J. Syst. Evol. Microbiol.">
        <title>Complete genome sequence of Corynebacterium casei LMG S-19264T (=DSM 44701T), isolated from a smear-ripened cheese.</title>
        <authorList>
            <consortium name="US DOE Joint Genome Institute (JGI-PGF)"/>
            <person name="Walter F."/>
            <person name="Albersmeier A."/>
            <person name="Kalinowski J."/>
            <person name="Ruckert C."/>
        </authorList>
    </citation>
    <scope>NUCLEOTIDE SEQUENCE</scope>
    <source>
        <strain evidence="1">JCM 19831</strain>
    </source>
</reference>
<keyword evidence="2" id="KW-1185">Reference proteome</keyword>